<organism evidence="1 2">
    <name type="scientific">Natrialba magadii (strain ATCC 43099 / DSM 3394 / CCM 3739 / CIP 104546 / IAM 13178 / JCM 8861 / NBRC 102185 / NCIMB 2190 / MS3)</name>
    <name type="common">Natronobacterium magadii</name>
    <dbReference type="NCBI Taxonomy" id="547559"/>
    <lineage>
        <taxon>Archaea</taxon>
        <taxon>Methanobacteriati</taxon>
        <taxon>Methanobacteriota</taxon>
        <taxon>Stenosarchaea group</taxon>
        <taxon>Halobacteria</taxon>
        <taxon>Halobacteriales</taxon>
        <taxon>Natrialbaceae</taxon>
        <taxon>Natrialba</taxon>
    </lineage>
</organism>
<protein>
    <submittedName>
        <fullName evidence="1">Uncharacterized protein</fullName>
    </submittedName>
</protein>
<dbReference type="EMBL" id="AOHS01000051">
    <property type="protein sequence ID" value="ELY26689.1"/>
    <property type="molecule type" value="Genomic_DNA"/>
</dbReference>
<dbReference type="AlphaFoldDB" id="L9UP71"/>
<proteinExistence type="predicted"/>
<comment type="caution">
    <text evidence="1">The sequence shown here is derived from an EMBL/GenBank/DDBJ whole genome shotgun (WGS) entry which is preliminary data.</text>
</comment>
<gene>
    <name evidence="1" type="ORF">C500_16050</name>
</gene>
<reference evidence="1 2" key="1">
    <citation type="journal article" date="2014" name="PLoS Genet.">
        <title>Phylogenetically driven sequencing of extremely halophilic archaea reveals strategies for static and dynamic osmo-response.</title>
        <authorList>
            <person name="Becker E.A."/>
            <person name="Seitzer P.M."/>
            <person name="Tritt A."/>
            <person name="Larsen D."/>
            <person name="Krusor M."/>
            <person name="Yao A.I."/>
            <person name="Wu D."/>
            <person name="Madern D."/>
            <person name="Eisen J.A."/>
            <person name="Darling A.E."/>
            <person name="Facciotti M.T."/>
        </authorList>
    </citation>
    <scope>NUCLEOTIDE SEQUENCE [LARGE SCALE GENOMIC DNA]</scope>
    <source>
        <strain evidence="2">ATCC 43099 / DSM 3394 / CCM 3739 / CIP 104546 / IAM 13178 / JCM 8861 / NBRC 102185 / NCIMB 2190 / MS3</strain>
    </source>
</reference>
<accession>L9UP71</accession>
<evidence type="ECO:0000313" key="1">
    <source>
        <dbReference type="EMBL" id="ELY26689.1"/>
    </source>
</evidence>
<evidence type="ECO:0000313" key="2">
    <source>
        <dbReference type="Proteomes" id="UP000011543"/>
    </source>
</evidence>
<name>L9UP71_NATMM</name>
<dbReference type="PROSITE" id="PS51318">
    <property type="entry name" value="TAT"/>
    <property type="match status" value="1"/>
</dbReference>
<dbReference type="PATRIC" id="fig|547559.17.peg.3151"/>
<dbReference type="Proteomes" id="UP000011543">
    <property type="component" value="Unassembled WGS sequence"/>
</dbReference>
<dbReference type="InterPro" id="IPR006311">
    <property type="entry name" value="TAT_signal"/>
</dbReference>
<dbReference type="OrthoDB" id="199401at2157"/>
<sequence length="187" mass="20701">MNAKEIMNRRHVLSSIGTTTGTLLAGCLTDDSGEPMASPALVEIANKTGEPIEIEVAARKNDTAVYDERYTIREVRVTERDDIGEYADIDGVQIAEDWMAIPAEYEFEFRIPQHGLEATFSSTDSIGEYDNAHQSELDGECYFVQVTIGDEAQPDTARVDATPERILVGAEVYHHDIFDRSHAGDCT</sequence>
<dbReference type="PROSITE" id="PS51257">
    <property type="entry name" value="PROKAR_LIPOPROTEIN"/>
    <property type="match status" value="1"/>
</dbReference>